<feature type="transmembrane region" description="Helical" evidence="1">
    <location>
        <begin position="124"/>
        <end position="148"/>
    </location>
</feature>
<name>A0ABS7MNB2_9ACTN</name>
<reference evidence="3 4" key="1">
    <citation type="submission" date="2021-08" db="EMBL/GenBank/DDBJ databases">
        <title>Collinsella faecalis sp. nov. isolated from swine faeces.</title>
        <authorList>
            <person name="Oh B.S."/>
            <person name="Lee J.H."/>
        </authorList>
    </citation>
    <scope>NUCLEOTIDE SEQUENCE [LARGE SCALE GENOMIC DNA]</scope>
    <source>
        <strain evidence="3 4">AGMB00827</strain>
    </source>
</reference>
<dbReference type="NCBIfam" id="NF037970">
    <property type="entry name" value="vanZ_1"/>
    <property type="match status" value="1"/>
</dbReference>
<protein>
    <submittedName>
        <fullName evidence="3">VanZ family protein</fullName>
    </submittedName>
</protein>
<dbReference type="InterPro" id="IPR006976">
    <property type="entry name" value="VanZ-like"/>
</dbReference>
<evidence type="ECO:0000256" key="1">
    <source>
        <dbReference type="SAM" id="Phobius"/>
    </source>
</evidence>
<keyword evidence="1" id="KW-0472">Membrane</keyword>
<gene>
    <name evidence="3" type="ORF">K6V98_05990</name>
</gene>
<evidence type="ECO:0000259" key="2">
    <source>
        <dbReference type="Pfam" id="PF04892"/>
    </source>
</evidence>
<feature type="transmembrane region" description="Helical" evidence="1">
    <location>
        <begin position="39"/>
        <end position="58"/>
    </location>
</feature>
<feature type="domain" description="VanZ-like" evidence="2">
    <location>
        <begin position="15"/>
        <end position="143"/>
    </location>
</feature>
<accession>A0ABS7MNB2</accession>
<keyword evidence="4" id="KW-1185">Reference proteome</keyword>
<dbReference type="RefSeq" id="WP_222199628.1">
    <property type="nucleotide sequence ID" value="NZ_JAIMFO010000007.1"/>
</dbReference>
<sequence length="157" mass="16884">MSERSRQRIWLVASGIMALLIWGNSLVPGVRSDAASHAVLSWAIGGLSWLGIHAGWLTNLVIRKAAHLTEYAVLAVFVLNALHRPDELHQSQAGLLVRAILLLAVVASIDEMIQLVVPGRSGQVLDVGIDCCGALMGSACWLLGTAFLTRRSQRTPV</sequence>
<comment type="caution">
    <text evidence="3">The sequence shown here is derived from an EMBL/GenBank/DDBJ whole genome shotgun (WGS) entry which is preliminary data.</text>
</comment>
<keyword evidence="1" id="KW-0812">Transmembrane</keyword>
<dbReference type="Pfam" id="PF04892">
    <property type="entry name" value="VanZ"/>
    <property type="match status" value="1"/>
</dbReference>
<keyword evidence="1" id="KW-1133">Transmembrane helix</keyword>
<proteinExistence type="predicted"/>
<evidence type="ECO:0000313" key="4">
    <source>
        <dbReference type="Proteomes" id="UP000700908"/>
    </source>
</evidence>
<feature type="transmembrane region" description="Helical" evidence="1">
    <location>
        <begin position="95"/>
        <end position="117"/>
    </location>
</feature>
<organism evidence="3 4">
    <name type="scientific">Collinsella ureilytica</name>
    <dbReference type="NCBI Taxonomy" id="2869515"/>
    <lineage>
        <taxon>Bacteria</taxon>
        <taxon>Bacillati</taxon>
        <taxon>Actinomycetota</taxon>
        <taxon>Coriobacteriia</taxon>
        <taxon>Coriobacteriales</taxon>
        <taxon>Coriobacteriaceae</taxon>
        <taxon>Collinsella</taxon>
    </lineage>
</organism>
<evidence type="ECO:0000313" key="3">
    <source>
        <dbReference type="EMBL" id="MBY4797900.1"/>
    </source>
</evidence>
<dbReference type="Proteomes" id="UP000700908">
    <property type="component" value="Unassembled WGS sequence"/>
</dbReference>
<feature type="transmembrane region" description="Helical" evidence="1">
    <location>
        <begin position="9"/>
        <end position="27"/>
    </location>
</feature>
<dbReference type="EMBL" id="JAIMFO010000007">
    <property type="protein sequence ID" value="MBY4797900.1"/>
    <property type="molecule type" value="Genomic_DNA"/>
</dbReference>